<name>R6J8D5_9FIRM</name>
<sequence>MFHDYLRGSLEALLFAAGEPLSVAKLAEIMQLDKPQVWELLSLLERDYEDEKRGLYLRKVAEGYQLCTKEQHYELIKQLARSQEMKLSNAAMETLAIIAFKQPVTRSEMEAIRGVKVDGVVNTLLEYGLISETGRKDSIGHPILYGTTDKFLITFGLNSLKDLPEFPDILSEHENEPEQMSLMAEFNEELNKTEETEDL</sequence>
<reference evidence="6" key="1">
    <citation type="submission" date="2012-11" db="EMBL/GenBank/DDBJ databases">
        <title>Dependencies among metagenomic species, viruses, plasmids and units of genetic variation.</title>
        <authorList>
            <person name="Nielsen H.B."/>
            <person name="Almeida M."/>
            <person name="Juncker A.S."/>
            <person name="Rasmussen S."/>
            <person name="Li J."/>
            <person name="Sunagawa S."/>
            <person name="Plichta D."/>
            <person name="Gautier L."/>
            <person name="Le Chatelier E."/>
            <person name="Peletier E."/>
            <person name="Bonde I."/>
            <person name="Nielsen T."/>
            <person name="Manichanh C."/>
            <person name="Arumugam M."/>
            <person name="Batto J."/>
            <person name="Santos M.B.Q.D."/>
            <person name="Blom N."/>
            <person name="Borruel N."/>
            <person name="Burgdorf K.S."/>
            <person name="Boumezbeur F."/>
            <person name="Casellas F."/>
            <person name="Dore J."/>
            <person name="Guarner F."/>
            <person name="Hansen T."/>
            <person name="Hildebrand F."/>
            <person name="Kaas R.S."/>
            <person name="Kennedy S."/>
            <person name="Kristiansen K."/>
            <person name="Kultima J.R."/>
            <person name="Leonard P."/>
            <person name="Levenez F."/>
            <person name="Lund O."/>
            <person name="Moumen B."/>
            <person name="Le Paslier D."/>
            <person name="Pons N."/>
            <person name="Pedersen O."/>
            <person name="Prifti E."/>
            <person name="Qin J."/>
            <person name="Raes J."/>
            <person name="Tap J."/>
            <person name="Tims S."/>
            <person name="Ussery D.W."/>
            <person name="Yamada T."/>
            <person name="MetaHit consortium"/>
            <person name="Renault P."/>
            <person name="Sicheritz-Ponten T."/>
            <person name="Bork P."/>
            <person name="Wang J."/>
            <person name="Brunak S."/>
            <person name="Ehrlich S.D."/>
        </authorList>
    </citation>
    <scope>NUCLEOTIDE SEQUENCE [LARGE SCALE GENOMIC DNA]</scope>
</reference>
<accession>R6J8D5</accession>
<keyword evidence="2 5" id="KW-0132">Cell division</keyword>
<dbReference type="GeneID" id="49407296"/>
<dbReference type="PANTHER" id="PTHR34298:SF2">
    <property type="entry name" value="SEGREGATION AND CONDENSATION PROTEIN B"/>
    <property type="match status" value="1"/>
</dbReference>
<accession>A0A3G9HDL1</accession>
<comment type="subunit">
    <text evidence="5">Homodimer. Homodimerization may be required to stabilize the binding of ScpA to the Smc head domains. Component of a cohesin-like complex composed of ScpA, ScpB and the Smc homodimer, in which ScpA and ScpB bind to the head domain of Smc. The presence of the three proteins is required for the association of the complex with DNA.</text>
</comment>
<keyword evidence="3 5" id="KW-0159">Chromosome partition</keyword>
<comment type="subcellular location">
    <subcellularLocation>
        <location evidence="5">Cytoplasm</location>
    </subcellularLocation>
    <text evidence="5">Associated with two foci at the outer edges of the nucleoid region in young cells, and at four foci within both cell halves in older cells.</text>
</comment>
<dbReference type="InterPro" id="IPR036390">
    <property type="entry name" value="WH_DNA-bd_sf"/>
</dbReference>
<proteinExistence type="inferred from homology"/>
<dbReference type="STRING" id="1262914.BN533_01568"/>
<dbReference type="eggNOG" id="COG1386">
    <property type="taxonomic scope" value="Bacteria"/>
</dbReference>
<dbReference type="GO" id="GO:0051304">
    <property type="term" value="P:chromosome separation"/>
    <property type="evidence" value="ECO:0007669"/>
    <property type="project" value="InterPro"/>
</dbReference>
<evidence type="ECO:0000256" key="4">
    <source>
        <dbReference type="ARBA" id="ARBA00023306"/>
    </source>
</evidence>
<dbReference type="InterPro" id="IPR036388">
    <property type="entry name" value="WH-like_DNA-bd_sf"/>
</dbReference>
<dbReference type="GO" id="GO:0051301">
    <property type="term" value="P:cell division"/>
    <property type="evidence" value="ECO:0007669"/>
    <property type="project" value="UniProtKB-KW"/>
</dbReference>
<dbReference type="PIRSF" id="PIRSF019345">
    <property type="entry name" value="ScpB"/>
    <property type="match status" value="1"/>
</dbReference>
<dbReference type="Gene3D" id="1.10.10.10">
    <property type="entry name" value="Winged helix-like DNA-binding domain superfamily/Winged helix DNA-binding domain"/>
    <property type="match status" value="2"/>
</dbReference>
<dbReference type="RefSeq" id="WP_021718468.1">
    <property type="nucleotide sequence ID" value="NZ_AP019004.1"/>
</dbReference>
<organism evidence="6">
    <name type="scientific">Phascolarctobacterium faecium</name>
    <dbReference type="NCBI Taxonomy" id="33025"/>
    <lineage>
        <taxon>Bacteria</taxon>
        <taxon>Bacillati</taxon>
        <taxon>Bacillota</taxon>
        <taxon>Negativicutes</taxon>
        <taxon>Acidaminococcales</taxon>
        <taxon>Acidaminococcaceae</taxon>
        <taxon>Phascolarctobacterium</taxon>
    </lineage>
</organism>
<evidence type="ECO:0000256" key="1">
    <source>
        <dbReference type="ARBA" id="ARBA00022490"/>
    </source>
</evidence>
<dbReference type="PANTHER" id="PTHR34298">
    <property type="entry name" value="SEGREGATION AND CONDENSATION PROTEIN B"/>
    <property type="match status" value="1"/>
</dbReference>
<dbReference type="NCBIfam" id="TIGR00281">
    <property type="entry name" value="SMC-Scp complex subunit ScpB"/>
    <property type="match status" value="1"/>
</dbReference>
<evidence type="ECO:0000256" key="3">
    <source>
        <dbReference type="ARBA" id="ARBA00022829"/>
    </source>
</evidence>
<keyword evidence="1 5" id="KW-0963">Cytoplasm</keyword>
<dbReference type="SUPFAM" id="SSF46785">
    <property type="entry name" value="Winged helix' DNA-binding domain"/>
    <property type="match status" value="2"/>
</dbReference>
<evidence type="ECO:0000256" key="2">
    <source>
        <dbReference type="ARBA" id="ARBA00022618"/>
    </source>
</evidence>
<dbReference type="GO" id="GO:0006260">
    <property type="term" value="P:DNA replication"/>
    <property type="evidence" value="ECO:0007669"/>
    <property type="project" value="UniProtKB-UniRule"/>
</dbReference>
<dbReference type="GO" id="GO:0005737">
    <property type="term" value="C:cytoplasm"/>
    <property type="evidence" value="ECO:0007669"/>
    <property type="project" value="UniProtKB-SubCell"/>
</dbReference>
<dbReference type="HOGENOM" id="CLU_045647_5_3_9"/>
<comment type="function">
    <text evidence="5">Participates in chromosomal partition during cell division. May act via the formation of a condensin-like complex containing Smc and ScpA that pull DNA away from mid-cell into both cell halves.</text>
</comment>
<comment type="similarity">
    <text evidence="5">Belongs to the ScpB family.</text>
</comment>
<dbReference type="EMBL" id="CBDS010000087">
    <property type="protein sequence ID" value="CDB46512.1"/>
    <property type="molecule type" value="Genomic_DNA"/>
</dbReference>
<evidence type="ECO:0000313" key="6">
    <source>
        <dbReference type="EMBL" id="CDB46512.1"/>
    </source>
</evidence>
<protein>
    <recommendedName>
        <fullName evidence="5">Segregation and condensation protein B</fullName>
    </recommendedName>
</protein>
<dbReference type="InterPro" id="IPR005234">
    <property type="entry name" value="ScpB_csome_segregation"/>
</dbReference>
<evidence type="ECO:0000256" key="5">
    <source>
        <dbReference type="HAMAP-Rule" id="MF_01804"/>
    </source>
</evidence>
<dbReference type="AlphaFoldDB" id="R6J8D5"/>
<gene>
    <name evidence="5" type="primary">scpB</name>
    <name evidence="6" type="ORF">BN533_01568</name>
</gene>
<comment type="caution">
    <text evidence="6">The sequence shown here is derived from an EMBL/GenBank/DDBJ whole genome shotgun (WGS) entry which is preliminary data.</text>
</comment>
<dbReference type="HAMAP" id="MF_01804">
    <property type="entry name" value="ScpB"/>
    <property type="match status" value="1"/>
</dbReference>
<keyword evidence="4 5" id="KW-0131">Cell cycle</keyword>
<dbReference type="Pfam" id="PF04079">
    <property type="entry name" value="SMC_ScpB"/>
    <property type="match status" value="1"/>
</dbReference>